<accession>A0AAV7PFW2</accession>
<dbReference type="AlphaFoldDB" id="A0AAV7PFW2"/>
<sequence length="78" mass="9297">MKRRTAERRGEAEVAGVRENGDSNRGRSLEESARRYLQHRLRRRRRTVKLPATLQEKRGTLRQSESSYFGRNHYLKNI</sequence>
<evidence type="ECO:0000313" key="3">
    <source>
        <dbReference type="Proteomes" id="UP001066276"/>
    </source>
</evidence>
<keyword evidence="3" id="KW-1185">Reference proteome</keyword>
<name>A0AAV7PFW2_PLEWA</name>
<dbReference type="Proteomes" id="UP001066276">
    <property type="component" value="Chromosome 7"/>
</dbReference>
<reference evidence="2" key="1">
    <citation type="journal article" date="2022" name="bioRxiv">
        <title>Sequencing and chromosome-scale assembly of the giantPleurodeles waltlgenome.</title>
        <authorList>
            <person name="Brown T."/>
            <person name="Elewa A."/>
            <person name="Iarovenko S."/>
            <person name="Subramanian E."/>
            <person name="Araus A.J."/>
            <person name="Petzold A."/>
            <person name="Susuki M."/>
            <person name="Suzuki K.-i.T."/>
            <person name="Hayashi T."/>
            <person name="Toyoda A."/>
            <person name="Oliveira C."/>
            <person name="Osipova E."/>
            <person name="Leigh N.D."/>
            <person name="Simon A."/>
            <person name="Yun M.H."/>
        </authorList>
    </citation>
    <scope>NUCLEOTIDE SEQUENCE</scope>
    <source>
        <strain evidence="2">20211129_DDA</strain>
        <tissue evidence="2">Liver</tissue>
    </source>
</reference>
<protein>
    <submittedName>
        <fullName evidence="2">Uncharacterized protein</fullName>
    </submittedName>
</protein>
<gene>
    <name evidence="2" type="ORF">NDU88_005609</name>
</gene>
<dbReference type="EMBL" id="JANPWB010000011">
    <property type="protein sequence ID" value="KAJ1127206.1"/>
    <property type="molecule type" value="Genomic_DNA"/>
</dbReference>
<comment type="caution">
    <text evidence="2">The sequence shown here is derived from an EMBL/GenBank/DDBJ whole genome shotgun (WGS) entry which is preliminary data.</text>
</comment>
<feature type="compositionally biased region" description="Basic and acidic residues" evidence="1">
    <location>
        <begin position="19"/>
        <end position="31"/>
    </location>
</feature>
<proteinExistence type="predicted"/>
<evidence type="ECO:0000256" key="1">
    <source>
        <dbReference type="SAM" id="MobiDB-lite"/>
    </source>
</evidence>
<evidence type="ECO:0000313" key="2">
    <source>
        <dbReference type="EMBL" id="KAJ1127206.1"/>
    </source>
</evidence>
<organism evidence="2 3">
    <name type="scientific">Pleurodeles waltl</name>
    <name type="common">Iberian ribbed newt</name>
    <dbReference type="NCBI Taxonomy" id="8319"/>
    <lineage>
        <taxon>Eukaryota</taxon>
        <taxon>Metazoa</taxon>
        <taxon>Chordata</taxon>
        <taxon>Craniata</taxon>
        <taxon>Vertebrata</taxon>
        <taxon>Euteleostomi</taxon>
        <taxon>Amphibia</taxon>
        <taxon>Batrachia</taxon>
        <taxon>Caudata</taxon>
        <taxon>Salamandroidea</taxon>
        <taxon>Salamandridae</taxon>
        <taxon>Pleurodelinae</taxon>
        <taxon>Pleurodeles</taxon>
    </lineage>
</organism>
<feature type="region of interest" description="Disordered" evidence="1">
    <location>
        <begin position="1"/>
        <end position="31"/>
    </location>
</feature>